<name>A0A544YCM2_9ACTN</name>
<accession>A0A544YCM2</accession>
<evidence type="ECO:0000256" key="1">
    <source>
        <dbReference type="SAM" id="Phobius"/>
    </source>
</evidence>
<comment type="caution">
    <text evidence="2">The sequence shown here is derived from an EMBL/GenBank/DDBJ whole genome shotgun (WGS) entry which is preliminary data.</text>
</comment>
<keyword evidence="1" id="KW-0472">Membrane</keyword>
<evidence type="ECO:0008006" key="4">
    <source>
        <dbReference type="Google" id="ProtNLM"/>
    </source>
</evidence>
<proteinExistence type="predicted"/>
<dbReference type="AlphaFoldDB" id="A0A544YCM2"/>
<dbReference type="RefSeq" id="WP_142624326.1">
    <property type="nucleotide sequence ID" value="NZ_VIRM01000059.1"/>
</dbReference>
<dbReference type="EMBL" id="VIRM01000059">
    <property type="protein sequence ID" value="TQS14509.1"/>
    <property type="molecule type" value="Genomic_DNA"/>
</dbReference>
<feature type="transmembrane region" description="Helical" evidence="1">
    <location>
        <begin position="84"/>
        <end position="105"/>
    </location>
</feature>
<keyword evidence="1" id="KW-0812">Transmembrane</keyword>
<feature type="transmembrane region" description="Helical" evidence="1">
    <location>
        <begin position="58"/>
        <end position="77"/>
    </location>
</feature>
<sequence length="236" mass="25691">MLKPSDATDFRRSAIGLTLIASPLLQLAATLVDPGTWGDSREAVSYGDNPALAQLQSALYHWSWLLLPPAALGLMRLTSRRGTVLGHLGGVLTALGFLNVSALLMGDPVEWWMGRHYPPEQAEKLFDEVYNLPGVVFGFQMPWVFLGPLGLLLLLAGLTRAGIVRWWMPVLGILVWILPNTVEYGPISLVWSAGNLLVLGYLGLTVLRMTNAEWASYYPSADPGVTTPDSYANTTA</sequence>
<protein>
    <recommendedName>
        <fullName evidence="4">DUF4386 family protein</fullName>
    </recommendedName>
</protein>
<gene>
    <name evidence="2" type="ORF">FLX08_33810</name>
</gene>
<feature type="transmembrane region" description="Helical" evidence="1">
    <location>
        <begin position="188"/>
        <end position="207"/>
    </location>
</feature>
<evidence type="ECO:0000313" key="2">
    <source>
        <dbReference type="EMBL" id="TQS14509.1"/>
    </source>
</evidence>
<evidence type="ECO:0000313" key="3">
    <source>
        <dbReference type="Proteomes" id="UP000316541"/>
    </source>
</evidence>
<feature type="transmembrane region" description="Helical" evidence="1">
    <location>
        <begin position="163"/>
        <end position="182"/>
    </location>
</feature>
<feature type="transmembrane region" description="Helical" evidence="1">
    <location>
        <begin position="135"/>
        <end position="156"/>
    </location>
</feature>
<reference evidence="2 3" key="1">
    <citation type="submission" date="2019-07" db="EMBL/GenBank/DDBJ databases">
        <title>Microbispora hainanensis DSM 45428.</title>
        <authorList>
            <person name="Thawai C."/>
        </authorList>
    </citation>
    <scope>NUCLEOTIDE SEQUENCE [LARGE SCALE GENOMIC DNA]</scope>
    <source>
        <strain evidence="2 3">DSM 45428</strain>
    </source>
</reference>
<keyword evidence="1" id="KW-1133">Transmembrane helix</keyword>
<dbReference type="Proteomes" id="UP000316541">
    <property type="component" value="Unassembled WGS sequence"/>
</dbReference>
<organism evidence="2 3">
    <name type="scientific">Microbispora hainanensis</name>
    <dbReference type="NCBI Taxonomy" id="568844"/>
    <lineage>
        <taxon>Bacteria</taxon>
        <taxon>Bacillati</taxon>
        <taxon>Actinomycetota</taxon>
        <taxon>Actinomycetes</taxon>
        <taxon>Streptosporangiales</taxon>
        <taxon>Streptosporangiaceae</taxon>
        <taxon>Microbispora</taxon>
    </lineage>
</organism>